<dbReference type="EMBL" id="PPWZ01000008">
    <property type="protein sequence ID" value="POH37818.1"/>
    <property type="molecule type" value="Genomic_DNA"/>
</dbReference>
<protein>
    <recommendedName>
        <fullName evidence="2">WxL domain-containing protein</fullName>
    </recommendedName>
</protein>
<evidence type="ECO:0008006" key="2">
    <source>
        <dbReference type="Google" id="ProtNLM"/>
    </source>
</evidence>
<comment type="caution">
    <text evidence="1">The sequence shown here is derived from an EMBL/GenBank/DDBJ whole genome shotgun (WGS) entry which is preliminary data.</text>
</comment>
<gene>
    <name evidence="1" type="ORF">C2R26_00975</name>
</gene>
<sequence length="217" mass="23511">MIWNSALNSTNQNLPSPVAGTGIFDPSTTEQYKAISSYWQEVDESSGGTDHAPVGDLYSNTDISEKFSTVGNPVTTFVWQQQPKIDIKMTVPDIDFGTVNNVSQVAPRKNSMVVGFDNNNNPAGPVTLTLAVSLAAPLTSDDGLNTMNNVLIYREAGKSDQILDTDPYQIYSGSLPNGPSSIDWDKDQGILLNLANDKHIVSGHYSTTLNWTLINSI</sequence>
<reference evidence="1" key="1">
    <citation type="submission" date="2018-01" db="EMBL/GenBank/DDBJ databases">
        <title>Genome sequnecing of Lactobacillus formosensis KACC 18721.</title>
        <authorList>
            <person name="Kim S.-J."/>
            <person name="Heo J."/>
        </authorList>
    </citation>
    <scope>NUCLEOTIDE SEQUENCE</scope>
    <source>
        <strain evidence="1">KACC 18721</strain>
    </source>
</reference>
<proteinExistence type="predicted"/>
<dbReference type="AlphaFoldDB" id="A0A2P4R9D3"/>
<organism evidence="1">
    <name type="scientific">Companilactobacillus formosensis</name>
    <dbReference type="NCBI Taxonomy" id="1617889"/>
    <lineage>
        <taxon>Bacteria</taxon>
        <taxon>Bacillati</taxon>
        <taxon>Bacillota</taxon>
        <taxon>Bacilli</taxon>
        <taxon>Lactobacillales</taxon>
        <taxon>Lactobacillaceae</taxon>
        <taxon>Companilactobacillus</taxon>
    </lineage>
</organism>
<name>A0A2P4R9D3_9LACO</name>
<accession>A0A2P4R9D3</accession>
<evidence type="ECO:0000313" key="1">
    <source>
        <dbReference type="EMBL" id="POH37818.1"/>
    </source>
</evidence>